<dbReference type="Proteomes" id="UP000266841">
    <property type="component" value="Unassembled WGS sequence"/>
</dbReference>
<comment type="caution">
    <text evidence="2">The sequence shown here is derived from an EMBL/GenBank/DDBJ whole genome shotgun (WGS) entry which is preliminary data.</text>
</comment>
<dbReference type="AlphaFoldDB" id="K0R5H1"/>
<protein>
    <submittedName>
        <fullName evidence="2">Uncharacterized protein</fullName>
    </submittedName>
</protein>
<name>K0R5H1_THAOC</name>
<proteinExistence type="predicted"/>
<reference evidence="2 3" key="1">
    <citation type="journal article" date="2012" name="Genome Biol.">
        <title>Genome and low-iron response of an oceanic diatom adapted to chronic iron limitation.</title>
        <authorList>
            <person name="Lommer M."/>
            <person name="Specht M."/>
            <person name="Roy A.S."/>
            <person name="Kraemer L."/>
            <person name="Andreson R."/>
            <person name="Gutowska M.A."/>
            <person name="Wolf J."/>
            <person name="Bergner S.V."/>
            <person name="Schilhabel M.B."/>
            <person name="Klostermeier U.C."/>
            <person name="Beiko R.G."/>
            <person name="Rosenstiel P."/>
            <person name="Hippler M."/>
            <person name="Laroche J."/>
        </authorList>
    </citation>
    <scope>NUCLEOTIDE SEQUENCE [LARGE SCALE GENOMIC DNA]</scope>
    <source>
        <strain evidence="2 3">CCMP1005</strain>
    </source>
</reference>
<accession>K0R5H1</accession>
<feature type="region of interest" description="Disordered" evidence="1">
    <location>
        <begin position="33"/>
        <end position="60"/>
    </location>
</feature>
<gene>
    <name evidence="2" type="ORF">THAOC_37742</name>
</gene>
<organism evidence="2 3">
    <name type="scientific">Thalassiosira oceanica</name>
    <name type="common">Marine diatom</name>
    <dbReference type="NCBI Taxonomy" id="159749"/>
    <lineage>
        <taxon>Eukaryota</taxon>
        <taxon>Sar</taxon>
        <taxon>Stramenopiles</taxon>
        <taxon>Ochrophyta</taxon>
        <taxon>Bacillariophyta</taxon>
        <taxon>Coscinodiscophyceae</taxon>
        <taxon>Thalassiosirophycidae</taxon>
        <taxon>Thalassiosirales</taxon>
        <taxon>Thalassiosiraceae</taxon>
        <taxon>Thalassiosira</taxon>
    </lineage>
</organism>
<evidence type="ECO:0000313" key="3">
    <source>
        <dbReference type="Proteomes" id="UP000266841"/>
    </source>
</evidence>
<dbReference type="EMBL" id="AGNL01050644">
    <property type="protein sequence ID" value="EJK43781.1"/>
    <property type="molecule type" value="Genomic_DNA"/>
</dbReference>
<keyword evidence="3" id="KW-1185">Reference proteome</keyword>
<evidence type="ECO:0000256" key="1">
    <source>
        <dbReference type="SAM" id="MobiDB-lite"/>
    </source>
</evidence>
<feature type="compositionally biased region" description="Polar residues" evidence="1">
    <location>
        <begin position="45"/>
        <end position="56"/>
    </location>
</feature>
<evidence type="ECO:0000313" key="2">
    <source>
        <dbReference type="EMBL" id="EJK43781.1"/>
    </source>
</evidence>
<sequence length="182" mass="20156">MLPASIKDYGAAISAEFGHNQKLEEMALLDGPAQARRYKTEEGNMDNNESGSNVEPGSSDDEELMQIDLTKLGAEIAGNEARRVPLVGELTPKVRMYKNYQKEAADARMAKKIAGNRYDAFTRQINSLRRIQEGIQSSIREAEEQAEIKKNLAEYLATNDMSENERITVGWSGMAPGFNPGN</sequence>